<dbReference type="GO" id="GO:0005654">
    <property type="term" value="C:nucleoplasm"/>
    <property type="evidence" value="ECO:0007669"/>
    <property type="project" value="TreeGrafter"/>
</dbReference>
<reference evidence="4" key="1">
    <citation type="journal article" date="2013" name="Science">
        <title>Comparative analysis of bat genomes provides insight into the evolution of flight and immunity.</title>
        <authorList>
            <person name="Zhang G."/>
            <person name="Cowled C."/>
            <person name="Shi Z."/>
            <person name="Huang Z."/>
            <person name="Bishop-Lilly K.A."/>
            <person name="Fang X."/>
            <person name="Wynne J.W."/>
            <person name="Xiong Z."/>
            <person name="Baker M.L."/>
            <person name="Zhao W."/>
            <person name="Tachedjian M."/>
            <person name="Zhu Y."/>
            <person name="Zhou P."/>
            <person name="Jiang X."/>
            <person name="Ng J."/>
            <person name="Yang L."/>
            <person name="Wu L."/>
            <person name="Xiao J."/>
            <person name="Feng Y."/>
            <person name="Chen Y."/>
            <person name="Sun X."/>
            <person name="Zhang Y."/>
            <person name="Marsh G.A."/>
            <person name="Crameri G."/>
            <person name="Broder C.C."/>
            <person name="Frey K.G."/>
            <person name="Wang L.F."/>
            <person name="Wang J."/>
        </authorList>
    </citation>
    <scope>NUCLEOTIDE SEQUENCE [LARGE SCALE GENOMIC DNA]</scope>
</reference>
<proteinExistence type="predicted"/>
<dbReference type="AlphaFoldDB" id="L5MKM6"/>
<keyword evidence="4" id="KW-1185">Reference proteome</keyword>
<dbReference type="InterPro" id="IPR027267">
    <property type="entry name" value="AH/BAR_dom_sf"/>
</dbReference>
<dbReference type="PANTHER" id="PTHR14206:SF3">
    <property type="entry name" value="BRAIN-SPECIFIC ANGIOGENESIS INHIBITOR 1-ASSOCIATED PROTEIN 2"/>
    <property type="match status" value="1"/>
</dbReference>
<dbReference type="Proteomes" id="UP000010556">
    <property type="component" value="Unassembled WGS sequence"/>
</dbReference>
<dbReference type="GO" id="GO:0007009">
    <property type="term" value="P:plasma membrane organization"/>
    <property type="evidence" value="ECO:0007669"/>
    <property type="project" value="InterPro"/>
</dbReference>
<dbReference type="EMBL" id="KB099074">
    <property type="protein sequence ID" value="ELK38308.1"/>
    <property type="molecule type" value="Genomic_DNA"/>
</dbReference>
<dbReference type="GO" id="GO:0030838">
    <property type="term" value="P:positive regulation of actin filament polymerization"/>
    <property type="evidence" value="ECO:0007669"/>
    <property type="project" value="TreeGrafter"/>
</dbReference>
<evidence type="ECO:0000259" key="2">
    <source>
        <dbReference type="PROSITE" id="PS51338"/>
    </source>
</evidence>
<dbReference type="PANTHER" id="PTHR14206">
    <property type="entry name" value="BRAIN-SPECIFIC ANGIOGENESIS INHIBITOR 1-ASSOCIATED PROTEIN 2"/>
    <property type="match status" value="1"/>
</dbReference>
<dbReference type="FunFam" id="1.20.1270.60:FF:000011">
    <property type="entry name" value="Brain-specific angiogenesis inhibitor 1-associated protein 2"/>
    <property type="match status" value="1"/>
</dbReference>
<evidence type="ECO:0000313" key="3">
    <source>
        <dbReference type="EMBL" id="ELK38308.1"/>
    </source>
</evidence>
<feature type="compositionally biased region" description="Polar residues" evidence="1">
    <location>
        <begin position="252"/>
        <end position="262"/>
    </location>
</feature>
<dbReference type="PROSITE" id="PS51338">
    <property type="entry name" value="IMD"/>
    <property type="match status" value="1"/>
</dbReference>
<dbReference type="Pfam" id="PF08397">
    <property type="entry name" value="IMD"/>
    <property type="match status" value="1"/>
</dbReference>
<organism evidence="3 4">
    <name type="scientific">Myotis davidii</name>
    <name type="common">David's myotis</name>
    <dbReference type="NCBI Taxonomy" id="225400"/>
    <lineage>
        <taxon>Eukaryota</taxon>
        <taxon>Metazoa</taxon>
        <taxon>Chordata</taxon>
        <taxon>Craniata</taxon>
        <taxon>Vertebrata</taxon>
        <taxon>Euteleostomi</taxon>
        <taxon>Mammalia</taxon>
        <taxon>Eutheria</taxon>
        <taxon>Laurasiatheria</taxon>
        <taxon>Chiroptera</taxon>
        <taxon>Yangochiroptera</taxon>
        <taxon>Vespertilionidae</taxon>
        <taxon>Myotis</taxon>
    </lineage>
</organism>
<feature type="domain" description="IMD" evidence="2">
    <location>
        <begin position="1"/>
        <end position="209"/>
    </location>
</feature>
<feature type="compositionally biased region" description="Low complexity" evidence="1">
    <location>
        <begin position="241"/>
        <end position="251"/>
    </location>
</feature>
<dbReference type="InterPro" id="IPR027681">
    <property type="entry name" value="IRSp53/IRTKS/Pinkbar"/>
</dbReference>
<accession>L5MKM6</accession>
<gene>
    <name evidence="3" type="ORF">MDA_GLEAN10010173</name>
</gene>
<feature type="region of interest" description="Disordered" evidence="1">
    <location>
        <begin position="217"/>
        <end position="289"/>
    </location>
</feature>
<dbReference type="Gene3D" id="1.20.1270.60">
    <property type="entry name" value="Arfaptin homology (AH) domain/BAR domain"/>
    <property type="match status" value="1"/>
</dbReference>
<sequence>MAVPALTRALSLQTIMEQFNPSLRTFIAMGKNYEKALAGVTYAAKGYFDALVKMGELASESQGSKELGDVLFQMAEVHRQIQNQLEETLKSFHNELLTQLEQKVELDSRYLSAALKKYQTEQRSRGDALDKCQAELKKLRKKSQGSKNPQKYSDKELQYIDAISSKQGDLENYVSDGYKTALTEERRRFCFLVEKQCAVAKNSAAYHSKRLSAQENAPIMNGVSGPDGEDYSPWADRKGAQPKSSAPQQPQTKMSDSYSNTLPVRKSVAPKNSYAASKGSRPPRSWGARLTRVCMRVPHLGPGEAPP</sequence>
<evidence type="ECO:0000313" key="4">
    <source>
        <dbReference type="Proteomes" id="UP000010556"/>
    </source>
</evidence>
<dbReference type="GO" id="GO:0005829">
    <property type="term" value="C:cytosol"/>
    <property type="evidence" value="ECO:0007669"/>
    <property type="project" value="TreeGrafter"/>
</dbReference>
<dbReference type="GO" id="GO:0051764">
    <property type="term" value="P:actin crosslink formation"/>
    <property type="evidence" value="ECO:0007669"/>
    <property type="project" value="TreeGrafter"/>
</dbReference>
<evidence type="ECO:0000256" key="1">
    <source>
        <dbReference type="SAM" id="MobiDB-lite"/>
    </source>
</evidence>
<dbReference type="GO" id="GO:0051017">
    <property type="term" value="P:actin filament bundle assembly"/>
    <property type="evidence" value="ECO:0007669"/>
    <property type="project" value="TreeGrafter"/>
</dbReference>
<dbReference type="InterPro" id="IPR013606">
    <property type="entry name" value="I-BAR_dom"/>
</dbReference>
<protein>
    <submittedName>
        <fullName evidence="3">Brain-specific angiogenesis inhibitor 1-associated protein 2</fullName>
    </submittedName>
</protein>
<name>L5MKM6_MYODS</name>
<dbReference type="SUPFAM" id="SSF103657">
    <property type="entry name" value="BAR/IMD domain-like"/>
    <property type="match status" value="1"/>
</dbReference>